<dbReference type="RefSeq" id="WP_369287125.1">
    <property type="nucleotide sequence ID" value="NZ_JBFTEG010000005.1"/>
</dbReference>
<dbReference type="Pfam" id="PF00551">
    <property type="entry name" value="Formyl_trans_N"/>
    <property type="match status" value="1"/>
</dbReference>
<feature type="domain" description="Formyl transferase N-terminal" evidence="2">
    <location>
        <begin position="41"/>
        <end position="141"/>
    </location>
</feature>
<accession>A0ABV3YTR0</accession>
<sequence length="217" mass="24677">MKMNITILCSSKTHPVNETLCRWVEKNDGTHVVRLVRSKSELHGGDILFLISCSEIISAQDREKFKKVLVIHASDLPKGRGWSPHIWEVVNGASEIAVSLLEAQDKVDSGDVWKKLWIDIPRHALYNEINDLLFTAESQLMDFAVENFYTITPQPQDPGAEPSYHPRRTPADSELDPEKSIASQFDLLRVSDPERFPAFFKLHGHTYKLAVEKVDNE</sequence>
<keyword evidence="4" id="KW-1185">Reference proteome</keyword>
<evidence type="ECO:0000256" key="1">
    <source>
        <dbReference type="SAM" id="MobiDB-lite"/>
    </source>
</evidence>
<dbReference type="PANTHER" id="PTHR11138:SF5">
    <property type="entry name" value="METHIONYL-TRNA FORMYLTRANSFERASE, MITOCHONDRIAL"/>
    <property type="match status" value="1"/>
</dbReference>
<dbReference type="SUPFAM" id="SSF53328">
    <property type="entry name" value="Formyltransferase"/>
    <property type="match status" value="1"/>
</dbReference>
<evidence type="ECO:0000259" key="2">
    <source>
        <dbReference type="Pfam" id="PF00551"/>
    </source>
</evidence>
<evidence type="ECO:0000313" key="4">
    <source>
        <dbReference type="Proteomes" id="UP001560296"/>
    </source>
</evidence>
<organism evidence="3 4">
    <name type="scientific">Pseudomonas zhanjiangensis</name>
    <dbReference type="NCBI Taxonomy" id="3239015"/>
    <lineage>
        <taxon>Bacteria</taxon>
        <taxon>Pseudomonadati</taxon>
        <taxon>Pseudomonadota</taxon>
        <taxon>Gammaproteobacteria</taxon>
        <taxon>Pseudomonadales</taxon>
        <taxon>Pseudomonadaceae</taxon>
        <taxon>Pseudomonas</taxon>
    </lineage>
</organism>
<dbReference type="EMBL" id="JBFTEG010000005">
    <property type="protein sequence ID" value="MEX6502158.1"/>
    <property type="molecule type" value="Genomic_DNA"/>
</dbReference>
<dbReference type="Gene3D" id="3.40.50.12230">
    <property type="match status" value="1"/>
</dbReference>
<feature type="region of interest" description="Disordered" evidence="1">
    <location>
        <begin position="153"/>
        <end position="178"/>
    </location>
</feature>
<dbReference type="InterPro" id="IPR036477">
    <property type="entry name" value="Formyl_transf_N_sf"/>
</dbReference>
<gene>
    <name evidence="3" type="ORF">AB5S05_08810</name>
</gene>
<comment type="caution">
    <text evidence="3">The sequence shown here is derived from an EMBL/GenBank/DDBJ whole genome shotgun (WGS) entry which is preliminary data.</text>
</comment>
<name>A0ABV3YTR0_9PSED</name>
<evidence type="ECO:0000313" key="3">
    <source>
        <dbReference type="EMBL" id="MEX6502158.1"/>
    </source>
</evidence>
<proteinExistence type="predicted"/>
<dbReference type="PANTHER" id="PTHR11138">
    <property type="entry name" value="METHIONYL-TRNA FORMYLTRANSFERASE"/>
    <property type="match status" value="1"/>
</dbReference>
<protein>
    <submittedName>
        <fullName evidence="3">Formyltransferase family protein</fullName>
    </submittedName>
</protein>
<dbReference type="InterPro" id="IPR002376">
    <property type="entry name" value="Formyl_transf_N"/>
</dbReference>
<dbReference type="Proteomes" id="UP001560296">
    <property type="component" value="Unassembled WGS sequence"/>
</dbReference>
<reference evidence="3 4" key="1">
    <citation type="submission" date="2024-07" db="EMBL/GenBank/DDBJ databases">
        <authorList>
            <person name="Li M."/>
        </authorList>
    </citation>
    <scope>NUCLEOTIDE SEQUENCE [LARGE SCALE GENOMIC DNA]</scope>
    <source>
        <strain evidence="3 4">25A3E</strain>
    </source>
</reference>